<dbReference type="OrthoDB" id="1755760at2"/>
<dbReference type="Proteomes" id="UP000049127">
    <property type="component" value="Unassembled WGS sequence"/>
</dbReference>
<dbReference type="EMBL" id="CEKZ01000003">
    <property type="protein sequence ID" value="CEQ03212.1"/>
    <property type="molecule type" value="Genomic_DNA"/>
</dbReference>
<evidence type="ECO:0000313" key="3">
    <source>
        <dbReference type="Proteomes" id="UP000049127"/>
    </source>
</evidence>
<feature type="transmembrane region" description="Helical" evidence="1">
    <location>
        <begin position="7"/>
        <end position="29"/>
    </location>
</feature>
<protein>
    <submittedName>
        <fullName evidence="2">Uncharacterized protein</fullName>
    </submittedName>
</protein>
<reference evidence="2 3" key="1">
    <citation type="submission" date="2015-01" db="EMBL/GenBank/DDBJ databases">
        <authorList>
            <person name="Aslett A.Martin."/>
            <person name="De Silva Nishadi"/>
        </authorList>
    </citation>
    <scope>NUCLEOTIDE SEQUENCE [LARGE SCALE GENOMIC DNA]</scope>
    <source>
        <strain evidence="2 3">R28058</strain>
    </source>
</reference>
<keyword evidence="1" id="KW-1133">Transmembrane helix</keyword>
<keyword evidence="1" id="KW-0472">Membrane</keyword>
<proteinExistence type="predicted"/>
<evidence type="ECO:0000313" key="2">
    <source>
        <dbReference type="EMBL" id="CEQ03212.1"/>
    </source>
</evidence>
<keyword evidence="1" id="KW-0812">Transmembrane</keyword>
<accession>A0A0C7QF22</accession>
<evidence type="ECO:0000256" key="1">
    <source>
        <dbReference type="SAM" id="Phobius"/>
    </source>
</evidence>
<dbReference type="AlphaFoldDB" id="A0A0C7QF22"/>
<sequence length="99" mass="11373">MKNKIKYIILIVIILGVLTYLFLTPIGALRLAVLRNGYPINALNLSVDYSLCRQPIDVVGKQTLYTIIDCPIEEKTQTPLDSWIISKYGILYWGEYYMV</sequence>
<organism evidence="2 3">
    <name type="scientific">Paraclostridium sordellii</name>
    <name type="common">Clostridium sordellii</name>
    <dbReference type="NCBI Taxonomy" id="1505"/>
    <lineage>
        <taxon>Bacteria</taxon>
        <taxon>Bacillati</taxon>
        <taxon>Bacillota</taxon>
        <taxon>Clostridia</taxon>
        <taxon>Peptostreptococcales</taxon>
        <taxon>Peptostreptococcaceae</taxon>
        <taxon>Paraclostridium</taxon>
    </lineage>
</organism>
<name>A0A0C7QF22_PARSO</name>
<gene>
    <name evidence="2" type="ORF">R28058_09451</name>
</gene>
<dbReference type="RefSeq" id="WP_055333860.1">
    <property type="nucleotide sequence ID" value="NZ_CDNF01000003.1"/>
</dbReference>